<dbReference type="Proteomes" id="UP000271925">
    <property type="component" value="Unassembled WGS sequence"/>
</dbReference>
<organism evidence="1 2">
    <name type="scientific">Larkinella rosea</name>
    <dbReference type="NCBI Taxonomy" id="2025312"/>
    <lineage>
        <taxon>Bacteria</taxon>
        <taxon>Pseudomonadati</taxon>
        <taxon>Bacteroidota</taxon>
        <taxon>Cytophagia</taxon>
        <taxon>Cytophagales</taxon>
        <taxon>Spirosomataceae</taxon>
        <taxon>Larkinella</taxon>
    </lineage>
</organism>
<protein>
    <submittedName>
        <fullName evidence="1">Uncharacterized protein</fullName>
    </submittedName>
</protein>
<dbReference type="EMBL" id="RQJO01000007">
    <property type="protein sequence ID" value="RRB06880.1"/>
    <property type="molecule type" value="Genomic_DNA"/>
</dbReference>
<name>A0A3P1C0E6_9BACT</name>
<comment type="caution">
    <text evidence="1">The sequence shown here is derived from an EMBL/GenBank/DDBJ whole genome shotgun (WGS) entry which is preliminary data.</text>
</comment>
<gene>
    <name evidence="1" type="ORF">EHT25_03575</name>
</gene>
<accession>A0A3P1C0E6</accession>
<dbReference type="AlphaFoldDB" id="A0A3P1C0E6"/>
<evidence type="ECO:0000313" key="2">
    <source>
        <dbReference type="Proteomes" id="UP000271925"/>
    </source>
</evidence>
<dbReference type="RefSeq" id="WP_124870762.1">
    <property type="nucleotide sequence ID" value="NZ_RQJO01000007.1"/>
</dbReference>
<evidence type="ECO:0000313" key="1">
    <source>
        <dbReference type="EMBL" id="RRB06880.1"/>
    </source>
</evidence>
<keyword evidence="2" id="KW-1185">Reference proteome</keyword>
<proteinExistence type="predicted"/>
<sequence length="115" mass="13613">MDSPTWRNLQINKVRGSYIPRMNKFTWFPVFEQDLITRKLCQRAGLWTEKNQLKISKRQCVLARNVMYYRLNSCQLEITENTFPVLQVTMKKVGVWKATDLPETYAFDCALFLAN</sequence>
<reference evidence="1 2" key="1">
    <citation type="submission" date="2018-11" db="EMBL/GenBank/DDBJ databases">
        <authorList>
            <person name="Zhou Z."/>
            <person name="Wang G."/>
        </authorList>
    </citation>
    <scope>NUCLEOTIDE SEQUENCE [LARGE SCALE GENOMIC DNA]</scope>
    <source>
        <strain evidence="1 2">KCTC52004</strain>
    </source>
</reference>